<evidence type="ECO:0000256" key="1">
    <source>
        <dbReference type="SAM" id="MobiDB-lite"/>
    </source>
</evidence>
<feature type="compositionally biased region" description="Acidic residues" evidence="1">
    <location>
        <begin position="236"/>
        <end position="249"/>
    </location>
</feature>
<feature type="compositionally biased region" description="Basic and acidic residues" evidence="1">
    <location>
        <begin position="169"/>
        <end position="178"/>
    </location>
</feature>
<evidence type="ECO:0000313" key="2">
    <source>
        <dbReference type="EMBL" id="KRZ47961.1"/>
    </source>
</evidence>
<keyword evidence="3" id="KW-1185">Reference proteome</keyword>
<feature type="region of interest" description="Disordered" evidence="1">
    <location>
        <begin position="169"/>
        <end position="264"/>
    </location>
</feature>
<feature type="compositionally biased region" description="Basic and acidic residues" evidence="1">
    <location>
        <begin position="1"/>
        <end position="10"/>
    </location>
</feature>
<dbReference type="AlphaFoldDB" id="A0A0V1KKV7"/>
<accession>A0A0V1KKV7</accession>
<dbReference type="EMBL" id="JYDW01000506">
    <property type="protein sequence ID" value="KRZ47961.1"/>
    <property type="molecule type" value="Genomic_DNA"/>
</dbReference>
<evidence type="ECO:0008006" key="4">
    <source>
        <dbReference type="Google" id="ProtNLM"/>
    </source>
</evidence>
<dbReference type="Proteomes" id="UP000054721">
    <property type="component" value="Unassembled WGS sequence"/>
</dbReference>
<feature type="compositionally biased region" description="Polar residues" evidence="1">
    <location>
        <begin position="376"/>
        <end position="386"/>
    </location>
</feature>
<feature type="region of interest" description="Disordered" evidence="1">
    <location>
        <begin position="1"/>
        <end position="53"/>
    </location>
</feature>
<feature type="compositionally biased region" description="Polar residues" evidence="1">
    <location>
        <begin position="30"/>
        <end position="43"/>
    </location>
</feature>
<evidence type="ECO:0000313" key="3">
    <source>
        <dbReference type="Proteomes" id="UP000054721"/>
    </source>
</evidence>
<comment type="caution">
    <text evidence="2">The sequence shown here is derived from an EMBL/GenBank/DDBJ whole genome shotgun (WGS) entry which is preliminary data.</text>
</comment>
<feature type="non-terminal residue" evidence="2">
    <location>
        <position position="1"/>
    </location>
</feature>
<proteinExistence type="predicted"/>
<name>A0A0V1KKV7_9BILA</name>
<gene>
    <name evidence="2" type="ORF">T02_15105</name>
</gene>
<feature type="region of interest" description="Disordered" evidence="1">
    <location>
        <begin position="367"/>
        <end position="386"/>
    </location>
</feature>
<sequence length="414" mass="46234">MLPTKRELGKRGGRAGSNRTDDTDAEMNPQVDTGVSSFCNDRGSNPVEARNEPAREISSLQWGPVREIVVKGIGNACYGPPPTFSPEMDPAEWLESMEDFFVVTGVPSSHQAASARLSDHLGTSPELKRRLLDTYGHSESLIQLAVRFNDLKQRKNQSIREFAQEVAELGRRAGKERQPGPSRGSPDPTVRPAGDDTRKVEQLTTRPKGNGVLPMRRTGPFPSGLPAATRRSQSDASDDVETTGGEDDGNYQPADRQRARRPSAISQFEAVKRLSTMDNLAQRRAAQVRRLKTAIENMEAALDGSAETRQICFAKLMGTWSRYEEIITKLLDNAMDQKSIDVYTEERETVCADITEMKIKVENKERELGVQEHKSTGSMPISQAGNSNVRLPKMEIKKFNGEYHDWQRFHDEFE</sequence>
<protein>
    <recommendedName>
        <fullName evidence="4">Retrotransposon gag domain-containing protein</fullName>
    </recommendedName>
</protein>
<dbReference type="STRING" id="6335.A0A0V1KKV7"/>
<reference evidence="2 3" key="1">
    <citation type="submission" date="2015-05" db="EMBL/GenBank/DDBJ databases">
        <title>Evolution of Trichinella species and genotypes.</title>
        <authorList>
            <person name="Korhonen P.K."/>
            <person name="Edoardo P."/>
            <person name="Giuseppe L.R."/>
            <person name="Gasser R.B."/>
        </authorList>
    </citation>
    <scope>NUCLEOTIDE SEQUENCE [LARGE SCALE GENOMIC DNA]</scope>
    <source>
        <strain evidence="2">ISS10</strain>
    </source>
</reference>
<organism evidence="2 3">
    <name type="scientific">Trichinella nativa</name>
    <dbReference type="NCBI Taxonomy" id="6335"/>
    <lineage>
        <taxon>Eukaryota</taxon>
        <taxon>Metazoa</taxon>
        <taxon>Ecdysozoa</taxon>
        <taxon>Nematoda</taxon>
        <taxon>Enoplea</taxon>
        <taxon>Dorylaimia</taxon>
        <taxon>Trichinellida</taxon>
        <taxon>Trichinellidae</taxon>
        <taxon>Trichinella</taxon>
    </lineage>
</organism>